<protein>
    <recommendedName>
        <fullName evidence="3">DUF6534 domain-containing protein</fullName>
    </recommendedName>
</protein>
<feature type="transmembrane region" description="Helical" evidence="1">
    <location>
        <begin position="170"/>
        <end position="188"/>
    </location>
</feature>
<keyword evidence="1" id="KW-0472">Membrane</keyword>
<feature type="transmembrane region" description="Helical" evidence="1">
    <location>
        <begin position="271"/>
        <end position="294"/>
    </location>
</feature>
<keyword evidence="2" id="KW-0732">Signal</keyword>
<dbReference type="EMBL" id="KL142410">
    <property type="protein sequence ID" value="KDR68068.1"/>
    <property type="molecule type" value="Genomic_DNA"/>
</dbReference>
<dbReference type="Pfam" id="PF20152">
    <property type="entry name" value="DUF6534"/>
    <property type="match status" value="1"/>
</dbReference>
<feature type="transmembrane region" description="Helical" evidence="1">
    <location>
        <begin position="354"/>
        <end position="375"/>
    </location>
</feature>
<feature type="transmembrane region" description="Helical" evidence="1">
    <location>
        <begin position="114"/>
        <end position="137"/>
    </location>
</feature>
<feature type="transmembrane region" description="Helical" evidence="1">
    <location>
        <begin position="144"/>
        <end position="164"/>
    </location>
</feature>
<proteinExistence type="predicted"/>
<evidence type="ECO:0000256" key="2">
    <source>
        <dbReference type="SAM" id="SignalP"/>
    </source>
</evidence>
<evidence type="ECO:0000313" key="4">
    <source>
        <dbReference type="EMBL" id="KDR68068.1"/>
    </source>
</evidence>
<keyword evidence="1" id="KW-1133">Transmembrane helix</keyword>
<keyword evidence="5" id="KW-1185">Reference proteome</keyword>
<accession>A0A067SMS7</accession>
<dbReference type="OrthoDB" id="2536347at2759"/>
<dbReference type="Proteomes" id="UP000027222">
    <property type="component" value="Unassembled WGS sequence"/>
</dbReference>
<evidence type="ECO:0000256" key="1">
    <source>
        <dbReference type="SAM" id="Phobius"/>
    </source>
</evidence>
<feature type="chain" id="PRO_5001648496" description="DUF6534 domain-containing protein" evidence="2">
    <location>
        <begin position="23"/>
        <end position="471"/>
    </location>
</feature>
<sequence length="471" mass="50371">MFASRFFASFLAMTALAAYASPAPVEIERRADISDVLAIVGTLKTATAPITAQLNALTANNQATTATVTPLISQLVPAFNTASTSLGGITTVNTASGGSTQDVAVLFAPILQEIAITLEAVEAVVPGLPVVLAGIGLDAAVNEVLIGLGILLDGVLVLIAGFAGPQVLGYLFNWGLFGVLSVQVYLYYLAFPDDRIQSKILVYGTYALETVQTILIAQSAFKTFAAGFGNPESLDKVGLLWFTVPLLTGIVAFIAQAFYAYRVSVLAQSKYIAVVIMLLSLLQLSGATVAAILVKNTPHLSHFLTTRVLIVSGIWEGGSAACDVVIATAMIYYLRRRSTGMQETKVVIRRVIQLTVETGTLTASVAIICLILGFLPGYPTYYQAGVCVLAKMYSNSMMVVFNSRMNISSSRNRANRSETRGLSIPMPQFSRSRGETVDVDFDRSIQSEIEMSKEGVVVSIGQEKHYDKGQF</sequence>
<reference evidence="5" key="1">
    <citation type="journal article" date="2014" name="Proc. Natl. Acad. Sci. U.S.A.">
        <title>Extensive sampling of basidiomycete genomes demonstrates inadequacy of the white-rot/brown-rot paradigm for wood decay fungi.</title>
        <authorList>
            <person name="Riley R."/>
            <person name="Salamov A.A."/>
            <person name="Brown D.W."/>
            <person name="Nagy L.G."/>
            <person name="Floudas D."/>
            <person name="Held B.W."/>
            <person name="Levasseur A."/>
            <person name="Lombard V."/>
            <person name="Morin E."/>
            <person name="Otillar R."/>
            <person name="Lindquist E.A."/>
            <person name="Sun H."/>
            <person name="LaButti K.M."/>
            <person name="Schmutz J."/>
            <person name="Jabbour D."/>
            <person name="Luo H."/>
            <person name="Baker S.E."/>
            <person name="Pisabarro A.G."/>
            <person name="Walton J.D."/>
            <person name="Blanchette R.A."/>
            <person name="Henrissat B."/>
            <person name="Martin F."/>
            <person name="Cullen D."/>
            <person name="Hibbett D.S."/>
            <person name="Grigoriev I.V."/>
        </authorList>
    </citation>
    <scope>NUCLEOTIDE SEQUENCE [LARGE SCALE GENOMIC DNA]</scope>
    <source>
        <strain evidence="5">CBS 339.88</strain>
    </source>
</reference>
<keyword evidence="1" id="KW-0812">Transmembrane</keyword>
<name>A0A067SMS7_GALM3</name>
<evidence type="ECO:0000313" key="5">
    <source>
        <dbReference type="Proteomes" id="UP000027222"/>
    </source>
</evidence>
<feature type="transmembrane region" description="Helical" evidence="1">
    <location>
        <begin position="381"/>
        <end position="401"/>
    </location>
</feature>
<feature type="domain" description="DUF6534" evidence="3">
    <location>
        <begin position="319"/>
        <end position="405"/>
    </location>
</feature>
<feature type="transmembrane region" description="Helical" evidence="1">
    <location>
        <begin position="314"/>
        <end position="334"/>
    </location>
</feature>
<feature type="transmembrane region" description="Helical" evidence="1">
    <location>
        <begin position="200"/>
        <end position="219"/>
    </location>
</feature>
<dbReference type="InterPro" id="IPR045339">
    <property type="entry name" value="DUF6534"/>
</dbReference>
<dbReference type="PANTHER" id="PTHR40465:SF1">
    <property type="entry name" value="DUF6534 DOMAIN-CONTAINING PROTEIN"/>
    <property type="match status" value="1"/>
</dbReference>
<feature type="signal peptide" evidence="2">
    <location>
        <begin position="1"/>
        <end position="22"/>
    </location>
</feature>
<feature type="transmembrane region" description="Helical" evidence="1">
    <location>
        <begin position="239"/>
        <end position="259"/>
    </location>
</feature>
<organism evidence="4 5">
    <name type="scientific">Galerina marginata (strain CBS 339.88)</name>
    <dbReference type="NCBI Taxonomy" id="685588"/>
    <lineage>
        <taxon>Eukaryota</taxon>
        <taxon>Fungi</taxon>
        <taxon>Dikarya</taxon>
        <taxon>Basidiomycota</taxon>
        <taxon>Agaricomycotina</taxon>
        <taxon>Agaricomycetes</taxon>
        <taxon>Agaricomycetidae</taxon>
        <taxon>Agaricales</taxon>
        <taxon>Agaricineae</taxon>
        <taxon>Strophariaceae</taxon>
        <taxon>Galerina</taxon>
    </lineage>
</organism>
<dbReference type="HOGENOM" id="CLU_587992_0_0_1"/>
<dbReference type="AlphaFoldDB" id="A0A067SMS7"/>
<evidence type="ECO:0000259" key="3">
    <source>
        <dbReference type="Pfam" id="PF20152"/>
    </source>
</evidence>
<dbReference type="PANTHER" id="PTHR40465">
    <property type="entry name" value="CHROMOSOME 1, WHOLE GENOME SHOTGUN SEQUENCE"/>
    <property type="match status" value="1"/>
</dbReference>
<gene>
    <name evidence="4" type="ORF">GALMADRAFT_146561</name>
</gene>